<dbReference type="SUPFAM" id="SSF52540">
    <property type="entry name" value="P-loop containing nucleoside triphosphate hydrolases"/>
    <property type="match status" value="1"/>
</dbReference>
<organism evidence="1 2">
    <name type="scientific">Centaurea solstitialis</name>
    <name type="common">yellow star-thistle</name>
    <dbReference type="NCBI Taxonomy" id="347529"/>
    <lineage>
        <taxon>Eukaryota</taxon>
        <taxon>Viridiplantae</taxon>
        <taxon>Streptophyta</taxon>
        <taxon>Embryophyta</taxon>
        <taxon>Tracheophyta</taxon>
        <taxon>Spermatophyta</taxon>
        <taxon>Magnoliopsida</taxon>
        <taxon>eudicotyledons</taxon>
        <taxon>Gunneridae</taxon>
        <taxon>Pentapetalae</taxon>
        <taxon>asterids</taxon>
        <taxon>campanulids</taxon>
        <taxon>Asterales</taxon>
        <taxon>Asteraceae</taxon>
        <taxon>Carduoideae</taxon>
        <taxon>Cardueae</taxon>
        <taxon>Centaureinae</taxon>
        <taxon>Centaurea</taxon>
    </lineage>
</organism>
<dbReference type="InterPro" id="IPR027417">
    <property type="entry name" value="P-loop_NTPase"/>
</dbReference>
<evidence type="ECO:0008006" key="3">
    <source>
        <dbReference type="Google" id="ProtNLM"/>
    </source>
</evidence>
<evidence type="ECO:0000313" key="2">
    <source>
        <dbReference type="Proteomes" id="UP001172457"/>
    </source>
</evidence>
<gene>
    <name evidence="1" type="ORF">OSB04_028501</name>
</gene>
<comment type="caution">
    <text evidence="1">The sequence shown here is derived from an EMBL/GenBank/DDBJ whole genome shotgun (WGS) entry which is preliminary data.</text>
</comment>
<accession>A0AA38SFV9</accession>
<dbReference type="AlphaFoldDB" id="A0AA38SFV9"/>
<dbReference type="Proteomes" id="UP001172457">
    <property type="component" value="Chromosome 7"/>
</dbReference>
<protein>
    <recommendedName>
        <fullName evidence="3">ATP-dependent DNA helicase</fullName>
    </recommendedName>
</protein>
<dbReference type="PANTHER" id="PTHR23274">
    <property type="entry name" value="DNA HELICASE-RELATED"/>
    <property type="match status" value="1"/>
</dbReference>
<dbReference type="EMBL" id="JARYMX010000007">
    <property type="protein sequence ID" value="KAJ9541995.1"/>
    <property type="molecule type" value="Genomic_DNA"/>
</dbReference>
<reference evidence="1" key="1">
    <citation type="submission" date="2023-03" db="EMBL/GenBank/DDBJ databases">
        <title>Chromosome-scale reference genome and RAD-based genetic map of yellow starthistle (Centaurea solstitialis) reveal putative structural variation and QTLs associated with invader traits.</title>
        <authorList>
            <person name="Reatini B."/>
            <person name="Cang F.A."/>
            <person name="Jiang Q."/>
            <person name="Mckibben M.T.W."/>
            <person name="Barker M.S."/>
            <person name="Rieseberg L.H."/>
            <person name="Dlugosch K.M."/>
        </authorList>
    </citation>
    <scope>NUCLEOTIDE SEQUENCE</scope>
    <source>
        <strain evidence="1">CAN-66</strain>
        <tissue evidence="1">Leaf</tissue>
    </source>
</reference>
<dbReference type="GO" id="GO:0006260">
    <property type="term" value="P:DNA replication"/>
    <property type="evidence" value="ECO:0007669"/>
    <property type="project" value="TreeGrafter"/>
</dbReference>
<dbReference type="PANTHER" id="PTHR23274:SF48">
    <property type="entry name" value="ATP-DEPENDENT DNA HELICASE"/>
    <property type="match status" value="1"/>
</dbReference>
<evidence type="ECO:0000313" key="1">
    <source>
        <dbReference type="EMBL" id="KAJ9541995.1"/>
    </source>
</evidence>
<name>A0AA38SFV9_9ASTR</name>
<sequence>MGPGLGIVLLSAAHRKCLRFSTDSIHVYSPIQFGVVDFSTMDEKNITLIDNLDIQKDDFTVKVRIIRLWSQPLFKDPEQLYSIEMILMDEEVNNYLAVKSMLISLGNRVIEAEIIFGSNIGNRTFIPRMSLTPTDKRIPFKFQRRQFPVSLCFAMTINKSQGQSLSNVDNLSSLMTHGQLYVVLSRVKSREGLKILIIDDEGIISNRTKNVVYKEVFGTRLV</sequence>
<dbReference type="CDD" id="cd18809">
    <property type="entry name" value="SF1_C_RecD"/>
    <property type="match status" value="1"/>
</dbReference>
<dbReference type="GO" id="GO:0005657">
    <property type="term" value="C:replication fork"/>
    <property type="evidence" value="ECO:0007669"/>
    <property type="project" value="TreeGrafter"/>
</dbReference>
<proteinExistence type="predicted"/>
<keyword evidence="2" id="KW-1185">Reference proteome</keyword>